<feature type="compositionally biased region" description="Low complexity" evidence="1">
    <location>
        <begin position="103"/>
        <end position="122"/>
    </location>
</feature>
<dbReference type="AlphaFoldDB" id="A0A165CNH2"/>
<accession>A0A165CNH2</accession>
<keyword evidence="3" id="KW-1185">Reference proteome</keyword>
<organism evidence="2 3">
    <name type="scientific">Exidia glandulosa HHB12029</name>
    <dbReference type="NCBI Taxonomy" id="1314781"/>
    <lineage>
        <taxon>Eukaryota</taxon>
        <taxon>Fungi</taxon>
        <taxon>Dikarya</taxon>
        <taxon>Basidiomycota</taxon>
        <taxon>Agaricomycotina</taxon>
        <taxon>Agaricomycetes</taxon>
        <taxon>Auriculariales</taxon>
        <taxon>Exidiaceae</taxon>
        <taxon>Exidia</taxon>
    </lineage>
</organism>
<feature type="compositionally biased region" description="Polar residues" evidence="1">
    <location>
        <begin position="172"/>
        <end position="194"/>
    </location>
</feature>
<feature type="region of interest" description="Disordered" evidence="1">
    <location>
        <begin position="65"/>
        <end position="196"/>
    </location>
</feature>
<feature type="compositionally biased region" description="Basic and acidic residues" evidence="1">
    <location>
        <begin position="414"/>
        <end position="426"/>
    </location>
</feature>
<dbReference type="InParanoid" id="A0A165CNH2"/>
<evidence type="ECO:0000313" key="2">
    <source>
        <dbReference type="EMBL" id="KZV82797.1"/>
    </source>
</evidence>
<proteinExistence type="predicted"/>
<feature type="compositionally biased region" description="Low complexity" evidence="1">
    <location>
        <begin position="378"/>
        <end position="392"/>
    </location>
</feature>
<dbReference type="Proteomes" id="UP000077266">
    <property type="component" value="Unassembled WGS sequence"/>
</dbReference>
<evidence type="ECO:0000313" key="3">
    <source>
        <dbReference type="Proteomes" id="UP000077266"/>
    </source>
</evidence>
<feature type="region of interest" description="Disordered" evidence="1">
    <location>
        <begin position="441"/>
        <end position="505"/>
    </location>
</feature>
<sequence length="641" mass="68896">MQLSATSSSASSAKAGELSSPSPTPRAPPPSSLARPETNPDPLIDSANRLLAVADSVIAFVGANADMQTSADPGDGNRPKSKSPRQRQPKGDAGGPSAEQSGRRLSSVTLSSSTPVRSRLSLAPGAGWEGSPLVAGRPDFGVQSPDSWDLDEEPKGAAKRDKRRQSAIHQPVTGTPSSDESNRTVRATPNTSLEMQHPVVPASPSAAAAPKPPSALLTFTAVSCGPYWLCEDKFYSPAPSSQAWMSATNARQMTIDFVQLDLPHHRIREVTYEGNREYEMDPDVMYSFGIVSTALSNSCDSLYNERPYLPRIQHQWRDAIASAVSASYPQTMMVMQVFTWAMNWLDYVCQWLEFQHRLRRYNELGESPEPDVRTLLQSSAKSSYARSASLKSVPRSREGSNRGRSTTRVTPSSQRERSVSSSKHAEEIAKLKRSMETLQSKISSLSNVQPGSSAPAAVQETSSLPPQASSLPPQASAPGARPRRTTSAPPSTKLAADAGTRDLPPQMRQDALDFTRVRQTLQAESNTPARDTKGKGRPGPDVFAAAATPWKPPFQDEAEEEAVNEDLVTDDDLGIIQGILHGAPPALGGGSAPPAPIRSMPEHWRQTPAHLRRSTDPMIPASEYAARAQPPVGVASAVHDA</sequence>
<feature type="compositionally biased region" description="Polar residues" evidence="1">
    <location>
        <begin position="519"/>
        <end position="529"/>
    </location>
</feature>
<feature type="compositionally biased region" description="Low complexity" evidence="1">
    <location>
        <begin position="1"/>
        <end position="21"/>
    </location>
</feature>
<feature type="region of interest" description="Disordered" evidence="1">
    <location>
        <begin position="1"/>
        <end position="47"/>
    </location>
</feature>
<feature type="compositionally biased region" description="Polar residues" evidence="1">
    <location>
        <begin position="441"/>
        <end position="452"/>
    </location>
</feature>
<feature type="non-terminal residue" evidence="2">
    <location>
        <position position="641"/>
    </location>
</feature>
<gene>
    <name evidence="2" type="ORF">EXIGLDRAFT_778214</name>
</gene>
<protein>
    <submittedName>
        <fullName evidence="2">Uncharacterized protein</fullName>
    </submittedName>
</protein>
<feature type="compositionally biased region" description="Basic residues" evidence="1">
    <location>
        <begin position="79"/>
        <end position="88"/>
    </location>
</feature>
<feature type="region of interest" description="Disordered" evidence="1">
    <location>
        <begin position="519"/>
        <end position="540"/>
    </location>
</feature>
<feature type="compositionally biased region" description="Low complexity" evidence="1">
    <location>
        <begin position="462"/>
        <end position="478"/>
    </location>
</feature>
<dbReference type="EMBL" id="KV426304">
    <property type="protein sequence ID" value="KZV82797.1"/>
    <property type="molecule type" value="Genomic_DNA"/>
</dbReference>
<feature type="region of interest" description="Disordered" evidence="1">
    <location>
        <begin position="377"/>
        <end position="426"/>
    </location>
</feature>
<feature type="compositionally biased region" description="Polar residues" evidence="1">
    <location>
        <begin position="402"/>
        <end position="411"/>
    </location>
</feature>
<reference evidence="2 3" key="1">
    <citation type="journal article" date="2016" name="Mol. Biol. Evol.">
        <title>Comparative Genomics of Early-Diverging Mushroom-Forming Fungi Provides Insights into the Origins of Lignocellulose Decay Capabilities.</title>
        <authorList>
            <person name="Nagy L.G."/>
            <person name="Riley R."/>
            <person name="Tritt A."/>
            <person name="Adam C."/>
            <person name="Daum C."/>
            <person name="Floudas D."/>
            <person name="Sun H."/>
            <person name="Yadav J.S."/>
            <person name="Pangilinan J."/>
            <person name="Larsson K.H."/>
            <person name="Matsuura K."/>
            <person name="Barry K."/>
            <person name="Labutti K."/>
            <person name="Kuo R."/>
            <person name="Ohm R.A."/>
            <person name="Bhattacharya S.S."/>
            <person name="Shirouzu T."/>
            <person name="Yoshinaga Y."/>
            <person name="Martin F.M."/>
            <person name="Grigoriev I.V."/>
            <person name="Hibbett D.S."/>
        </authorList>
    </citation>
    <scope>NUCLEOTIDE SEQUENCE [LARGE SCALE GENOMIC DNA]</scope>
    <source>
        <strain evidence="2 3">HHB12029</strain>
    </source>
</reference>
<evidence type="ECO:0000256" key="1">
    <source>
        <dbReference type="SAM" id="MobiDB-lite"/>
    </source>
</evidence>
<feature type="compositionally biased region" description="Pro residues" evidence="1">
    <location>
        <begin position="22"/>
        <end position="31"/>
    </location>
</feature>
<name>A0A165CNH2_EXIGL</name>